<evidence type="ECO:0000313" key="1">
    <source>
        <dbReference type="EMBL" id="KAK1845619.1"/>
    </source>
</evidence>
<dbReference type="EMBL" id="JAQOWY010000265">
    <property type="protein sequence ID" value="KAK1845619.1"/>
    <property type="molecule type" value="Genomic_DNA"/>
</dbReference>
<dbReference type="AlphaFoldDB" id="A0AAD9AD74"/>
<proteinExistence type="predicted"/>
<dbReference type="Proteomes" id="UP001243330">
    <property type="component" value="Unassembled WGS sequence"/>
</dbReference>
<gene>
    <name evidence="1" type="ORF">CCHR01_11736</name>
</gene>
<evidence type="ECO:0000313" key="2">
    <source>
        <dbReference type="Proteomes" id="UP001243330"/>
    </source>
</evidence>
<comment type="caution">
    <text evidence="1">The sequence shown here is derived from an EMBL/GenBank/DDBJ whole genome shotgun (WGS) entry which is preliminary data.</text>
</comment>
<sequence>MTALNQSNQPHHFPRPLPTGCRSLFPRTILGGLV</sequence>
<name>A0AAD9AD74_9PEZI</name>
<keyword evidence="2" id="KW-1185">Reference proteome</keyword>
<reference evidence="1" key="1">
    <citation type="submission" date="2023-01" db="EMBL/GenBank/DDBJ databases">
        <title>Colletotrichum chrysophilum M932 genome sequence.</title>
        <authorList>
            <person name="Baroncelli R."/>
        </authorList>
    </citation>
    <scope>NUCLEOTIDE SEQUENCE</scope>
    <source>
        <strain evidence="1">M932</strain>
    </source>
</reference>
<accession>A0AAD9AD74</accession>
<protein>
    <submittedName>
        <fullName evidence="1">Uncharacterized protein</fullName>
    </submittedName>
</protein>
<organism evidence="1 2">
    <name type="scientific">Colletotrichum chrysophilum</name>
    <dbReference type="NCBI Taxonomy" id="1836956"/>
    <lineage>
        <taxon>Eukaryota</taxon>
        <taxon>Fungi</taxon>
        <taxon>Dikarya</taxon>
        <taxon>Ascomycota</taxon>
        <taxon>Pezizomycotina</taxon>
        <taxon>Sordariomycetes</taxon>
        <taxon>Hypocreomycetidae</taxon>
        <taxon>Glomerellales</taxon>
        <taxon>Glomerellaceae</taxon>
        <taxon>Colletotrichum</taxon>
        <taxon>Colletotrichum gloeosporioides species complex</taxon>
    </lineage>
</organism>